<reference evidence="8 9" key="2">
    <citation type="submission" date="2018-11" db="EMBL/GenBank/DDBJ databases">
        <authorList>
            <consortium name="Pathogen Informatics"/>
        </authorList>
    </citation>
    <scope>NUCLEOTIDE SEQUENCE [LARGE SCALE GENOMIC DNA]</scope>
    <source>
        <strain evidence="8 9">Costa Rica</strain>
    </source>
</reference>
<dbReference type="OMA" id="TTCELEM"/>
<dbReference type="InterPro" id="IPR019133">
    <property type="entry name" value="MIC60"/>
</dbReference>
<dbReference type="Proteomes" id="UP000267027">
    <property type="component" value="Unassembled WGS sequence"/>
</dbReference>
<dbReference type="STRING" id="334426.A0A0R3PHZ9"/>
<reference evidence="10" key="1">
    <citation type="submission" date="2017-02" db="UniProtKB">
        <authorList>
            <consortium name="WormBaseParasite"/>
        </authorList>
    </citation>
    <scope>IDENTIFICATION</scope>
</reference>
<evidence type="ECO:0000256" key="3">
    <source>
        <dbReference type="ARBA" id="ARBA00022792"/>
    </source>
</evidence>
<proteinExistence type="inferred from homology"/>
<evidence type="ECO:0000313" key="9">
    <source>
        <dbReference type="Proteomes" id="UP000267027"/>
    </source>
</evidence>
<keyword evidence="9" id="KW-1185">Reference proteome</keyword>
<organism evidence="10">
    <name type="scientific">Angiostrongylus costaricensis</name>
    <name type="common">Nematode worm</name>
    <dbReference type="NCBI Taxonomy" id="334426"/>
    <lineage>
        <taxon>Eukaryota</taxon>
        <taxon>Metazoa</taxon>
        <taxon>Ecdysozoa</taxon>
        <taxon>Nematoda</taxon>
        <taxon>Chromadorea</taxon>
        <taxon>Rhabditida</taxon>
        <taxon>Rhabditina</taxon>
        <taxon>Rhabditomorpha</taxon>
        <taxon>Strongyloidea</taxon>
        <taxon>Metastrongylidae</taxon>
        <taxon>Angiostrongylus</taxon>
    </lineage>
</organism>
<gene>
    <name evidence="8" type="ORF">ACOC_LOCUS3977</name>
</gene>
<keyword evidence="3 7" id="KW-0999">Mitochondrion inner membrane</keyword>
<evidence type="ECO:0000313" key="8">
    <source>
        <dbReference type="EMBL" id="VDM55562.1"/>
    </source>
</evidence>
<dbReference type="AlphaFoldDB" id="A0A0R3PHZ9"/>
<dbReference type="OrthoDB" id="5856620at2759"/>
<keyword evidence="5 7" id="KW-0496">Mitochondrion</keyword>
<dbReference type="PANTHER" id="PTHR15415">
    <property type="entry name" value="MITOFILIN"/>
    <property type="match status" value="1"/>
</dbReference>
<protein>
    <recommendedName>
        <fullName evidence="7">MICOS complex subunit MIC60</fullName>
    </recommendedName>
    <alternativeName>
        <fullName evidence="7">Mitofilin</fullName>
    </alternativeName>
</protein>
<dbReference type="GO" id="GO:0061617">
    <property type="term" value="C:MICOS complex"/>
    <property type="evidence" value="ECO:0007669"/>
    <property type="project" value="TreeGrafter"/>
</dbReference>
<dbReference type="WBParaSite" id="ACOC_0000397601-mRNA-1">
    <property type="protein sequence ID" value="ACOC_0000397601-mRNA-1"/>
    <property type="gene ID" value="ACOC_0000397601"/>
</dbReference>
<evidence type="ECO:0000313" key="10">
    <source>
        <dbReference type="WBParaSite" id="ACOC_0000397601-mRNA-1"/>
    </source>
</evidence>
<evidence type="ECO:0000256" key="6">
    <source>
        <dbReference type="ARBA" id="ARBA00023136"/>
    </source>
</evidence>
<evidence type="ECO:0000256" key="1">
    <source>
        <dbReference type="ARBA" id="ARBA00010877"/>
    </source>
</evidence>
<comment type="function">
    <text evidence="7">Component of the MICOS complex, a large protein complex of the mitochondrial inner membrane that plays crucial roles in the maintenance of crista junctions, inner membrane architecture, and formation of contact sites to the outer membrane.</text>
</comment>
<dbReference type="EMBL" id="UYYA01001686">
    <property type="protein sequence ID" value="VDM55562.1"/>
    <property type="molecule type" value="Genomic_DNA"/>
</dbReference>
<evidence type="ECO:0000256" key="4">
    <source>
        <dbReference type="ARBA" id="ARBA00022989"/>
    </source>
</evidence>
<dbReference type="Pfam" id="PF09731">
    <property type="entry name" value="Mitofilin"/>
    <property type="match status" value="1"/>
</dbReference>
<evidence type="ECO:0000256" key="5">
    <source>
        <dbReference type="ARBA" id="ARBA00023128"/>
    </source>
</evidence>
<keyword evidence="2 7" id="KW-0812">Transmembrane</keyword>
<keyword evidence="4 7" id="KW-1133">Transmembrane helix</keyword>
<evidence type="ECO:0000256" key="2">
    <source>
        <dbReference type="ARBA" id="ARBA00022692"/>
    </source>
</evidence>
<comment type="subcellular location">
    <subcellularLocation>
        <location evidence="7">Mitochondrion inner membrane</location>
        <topology evidence="7">Single-pass membrane protein</topology>
    </subcellularLocation>
</comment>
<dbReference type="GO" id="GO:0042407">
    <property type="term" value="P:cristae formation"/>
    <property type="evidence" value="ECO:0007669"/>
    <property type="project" value="TreeGrafter"/>
</dbReference>
<keyword evidence="6 7" id="KW-0472">Membrane</keyword>
<comment type="similarity">
    <text evidence="1 7">Belongs to the MICOS complex subunit Mic60 family.</text>
</comment>
<dbReference type="PANTHER" id="PTHR15415:SF7">
    <property type="entry name" value="MICOS COMPLEX SUBUNIT MIC60"/>
    <property type="match status" value="1"/>
</dbReference>
<feature type="transmembrane region" description="Helical" evidence="7">
    <location>
        <begin position="69"/>
        <end position="89"/>
    </location>
</feature>
<sequence>MNRLRRIDNQRLLCARSLRSWRDSARRPDDVLPIVDFERLVNHINLEKVFLEWLQNLPNAKYARSGRKVLLSLGSLVAVTGGVIGYAFVDPGFRLQIENTAPFTKPAFDAILGSSSLSKTKQQLTDIKEQVMSAIPKRKSEEVLPPLARIPLPEPEKKAAIHVDPVNVKAPQETGSVKQNTEVVLQKGKELESALLTAIQSAEGRVRTATEAKVKTIAAINDHSQLVKSTVDEPQTADWEKVTSALQHAESLAHKDRLAEVEGRLYIDKLRKVIIKGKSDPLTSKSPLLLNATETANKLSHELDELDGLVSKARQESAILNQYKDLIERSRNQFVLEMRSIVPNVDINAKVVFMQL</sequence>
<accession>A0A0R3PHZ9</accession>
<comment type="subunit">
    <text evidence="7">Component of the mitochondrial contact site and cristae organizing system (MICOS) complex.</text>
</comment>
<evidence type="ECO:0000256" key="7">
    <source>
        <dbReference type="RuleBase" id="RU363000"/>
    </source>
</evidence>
<name>A0A0R3PHZ9_ANGCS</name>